<dbReference type="RefSeq" id="WP_347327450.1">
    <property type="nucleotide sequence ID" value="NZ_JBCGUH010000032.1"/>
</dbReference>
<keyword evidence="4" id="KW-1185">Reference proteome</keyword>
<sequence>MQLVVKESYFRHGVTIFLCIMCQALSILFSKIASTTTHDIFSLIFNGFYILSISMLVIQAFFWQKVLQNHSISDVYPLMTLVNIVLLILDCIFFNNTIKINEVLGSLIIILGIVIIGFPVKKTI</sequence>
<feature type="transmembrane region" description="Helical" evidence="2">
    <location>
        <begin position="12"/>
        <end position="34"/>
    </location>
</feature>
<protein>
    <recommendedName>
        <fullName evidence="5">EamA-like transporter family protein</fullName>
    </recommendedName>
</protein>
<feature type="transmembrane region" description="Helical" evidence="2">
    <location>
        <begin position="40"/>
        <end position="63"/>
    </location>
</feature>
<dbReference type="Proteomes" id="UP001597233">
    <property type="component" value="Unassembled WGS sequence"/>
</dbReference>
<dbReference type="SUPFAM" id="SSF103481">
    <property type="entry name" value="Multidrug resistance efflux transporter EmrE"/>
    <property type="match status" value="1"/>
</dbReference>
<feature type="transmembrane region" description="Helical" evidence="2">
    <location>
        <begin position="75"/>
        <end position="97"/>
    </location>
</feature>
<dbReference type="EMBL" id="JBHUEH010000013">
    <property type="protein sequence ID" value="MFD1885683.1"/>
    <property type="molecule type" value="Genomic_DNA"/>
</dbReference>
<keyword evidence="2" id="KW-0812">Transmembrane</keyword>
<evidence type="ECO:0008006" key="5">
    <source>
        <dbReference type="Google" id="ProtNLM"/>
    </source>
</evidence>
<feature type="transmembrane region" description="Helical" evidence="2">
    <location>
        <begin position="103"/>
        <end position="120"/>
    </location>
</feature>
<reference evidence="4" key="1">
    <citation type="journal article" date="2019" name="Int. J. Syst. Evol. Microbiol.">
        <title>The Global Catalogue of Microorganisms (GCM) 10K type strain sequencing project: providing services to taxonomists for standard genome sequencing and annotation.</title>
        <authorList>
            <consortium name="The Broad Institute Genomics Platform"/>
            <consortium name="The Broad Institute Genome Sequencing Center for Infectious Disease"/>
            <person name="Wu L."/>
            <person name="Ma J."/>
        </authorList>
    </citation>
    <scope>NUCLEOTIDE SEQUENCE [LARGE SCALE GENOMIC DNA]</scope>
    <source>
        <strain evidence="4">CCUG 54950</strain>
    </source>
</reference>
<dbReference type="InterPro" id="IPR037185">
    <property type="entry name" value="EmrE-like"/>
</dbReference>
<evidence type="ECO:0000313" key="3">
    <source>
        <dbReference type="EMBL" id="MFD1885683.1"/>
    </source>
</evidence>
<comment type="subcellular location">
    <subcellularLocation>
        <location evidence="1">Endomembrane system</location>
        <topology evidence="1">Multi-pass membrane protein</topology>
    </subcellularLocation>
</comment>
<keyword evidence="2" id="KW-0472">Membrane</keyword>
<accession>A0ABW4RJ23</accession>
<proteinExistence type="predicted"/>
<organism evidence="3 4">
    <name type="scientific">Paenibacillus wenxiniae</name>
    <dbReference type="NCBI Taxonomy" id="1636843"/>
    <lineage>
        <taxon>Bacteria</taxon>
        <taxon>Bacillati</taxon>
        <taxon>Bacillota</taxon>
        <taxon>Bacilli</taxon>
        <taxon>Bacillales</taxon>
        <taxon>Paenibacillaceae</taxon>
        <taxon>Paenibacillus</taxon>
    </lineage>
</organism>
<keyword evidence="2" id="KW-1133">Transmembrane helix</keyword>
<dbReference type="Gene3D" id="1.10.3730.20">
    <property type="match status" value="1"/>
</dbReference>
<gene>
    <name evidence="3" type="ORF">ACFSC9_09110</name>
</gene>
<comment type="caution">
    <text evidence="3">The sequence shown here is derived from an EMBL/GenBank/DDBJ whole genome shotgun (WGS) entry which is preliminary data.</text>
</comment>
<evidence type="ECO:0000256" key="1">
    <source>
        <dbReference type="ARBA" id="ARBA00004127"/>
    </source>
</evidence>
<name>A0ABW4RJ23_9BACL</name>
<evidence type="ECO:0000256" key="2">
    <source>
        <dbReference type="SAM" id="Phobius"/>
    </source>
</evidence>
<evidence type="ECO:0000313" key="4">
    <source>
        <dbReference type="Proteomes" id="UP001597233"/>
    </source>
</evidence>